<evidence type="ECO:0000256" key="3">
    <source>
        <dbReference type="ARBA" id="ARBA00022989"/>
    </source>
</evidence>
<keyword evidence="8" id="KW-1185">Reference proteome</keyword>
<sequence>MLILGVLLWSGAHVFGRIAPARRAAMGPAGRGPVALAIVAGIALMGWGYLKADGPVFWGRTPALTGINNLLMLLSLYLFAVSGLKTRLAQYIRHPQLTAVKLWAVSHLLVNGALEDLILFGGLLAWAVAEVIMLNRQTTWTKPAPAPAKKEIRAVLGTLLIYGGFVAIHYGRGYYVFG</sequence>
<feature type="transmembrane region" description="Helical" evidence="5">
    <location>
        <begin position="62"/>
        <end position="80"/>
    </location>
</feature>
<keyword evidence="2 5" id="KW-0812">Transmembrane</keyword>
<evidence type="ECO:0000259" key="6">
    <source>
        <dbReference type="Pfam" id="PF07298"/>
    </source>
</evidence>
<keyword evidence="4 5" id="KW-0472">Membrane</keyword>
<reference evidence="7 8" key="1">
    <citation type="submission" date="2019-04" db="EMBL/GenBank/DDBJ databases">
        <title>Draft genome sequence of Youngimonas vesicularis.</title>
        <authorList>
            <person name="Hameed A."/>
        </authorList>
    </citation>
    <scope>NUCLEOTIDE SEQUENCE [LARGE SCALE GENOMIC DNA]</scope>
    <source>
        <strain evidence="7 8">CC-AMW-E</strain>
    </source>
</reference>
<evidence type="ECO:0000313" key="7">
    <source>
        <dbReference type="EMBL" id="THD76959.1"/>
    </source>
</evidence>
<feature type="transmembrane region" description="Helical" evidence="5">
    <location>
        <begin position="32"/>
        <end position="50"/>
    </location>
</feature>
<dbReference type="Pfam" id="PF07298">
    <property type="entry name" value="NnrU"/>
    <property type="match status" value="1"/>
</dbReference>
<feature type="transmembrane region" description="Helical" evidence="5">
    <location>
        <begin position="117"/>
        <end position="134"/>
    </location>
</feature>
<gene>
    <name evidence="7" type="ORF">E7681_00370</name>
</gene>
<comment type="subcellular location">
    <subcellularLocation>
        <location evidence="1">Membrane</location>
        <topology evidence="1">Multi-pass membrane protein</topology>
    </subcellularLocation>
</comment>
<proteinExistence type="predicted"/>
<dbReference type="AlphaFoldDB" id="A0A4S3MDK3"/>
<organism evidence="7 8">
    <name type="scientific">Thalassobius vesicularis</name>
    <dbReference type="NCBI Taxonomy" id="1294297"/>
    <lineage>
        <taxon>Bacteria</taxon>
        <taxon>Pseudomonadati</taxon>
        <taxon>Pseudomonadota</taxon>
        <taxon>Alphaproteobacteria</taxon>
        <taxon>Rhodobacterales</taxon>
        <taxon>Roseobacteraceae</taxon>
        <taxon>Thalassovita</taxon>
    </lineage>
</organism>
<dbReference type="GO" id="GO:0016020">
    <property type="term" value="C:membrane"/>
    <property type="evidence" value="ECO:0007669"/>
    <property type="project" value="UniProtKB-SubCell"/>
</dbReference>
<evidence type="ECO:0000256" key="4">
    <source>
        <dbReference type="ARBA" id="ARBA00023136"/>
    </source>
</evidence>
<evidence type="ECO:0000256" key="2">
    <source>
        <dbReference type="ARBA" id="ARBA00022692"/>
    </source>
</evidence>
<dbReference type="InterPro" id="IPR009915">
    <property type="entry name" value="NnrU_dom"/>
</dbReference>
<evidence type="ECO:0000256" key="5">
    <source>
        <dbReference type="SAM" id="Phobius"/>
    </source>
</evidence>
<dbReference type="OrthoDB" id="5293641at2"/>
<name>A0A4S3MDK3_9RHOB</name>
<feature type="domain" description="NnrU" evidence="6">
    <location>
        <begin position="1"/>
        <end position="169"/>
    </location>
</feature>
<evidence type="ECO:0000256" key="1">
    <source>
        <dbReference type="ARBA" id="ARBA00004141"/>
    </source>
</evidence>
<keyword evidence="3 5" id="KW-1133">Transmembrane helix</keyword>
<comment type="caution">
    <text evidence="7">The sequence shown here is derived from an EMBL/GenBank/DDBJ whole genome shotgun (WGS) entry which is preliminary data.</text>
</comment>
<dbReference type="EMBL" id="SSMD01000001">
    <property type="protein sequence ID" value="THD76959.1"/>
    <property type="molecule type" value="Genomic_DNA"/>
</dbReference>
<accession>A0A4S3MDK3</accession>
<dbReference type="Proteomes" id="UP000306113">
    <property type="component" value="Unassembled WGS sequence"/>
</dbReference>
<feature type="transmembrane region" description="Helical" evidence="5">
    <location>
        <begin position="154"/>
        <end position="171"/>
    </location>
</feature>
<evidence type="ECO:0000313" key="8">
    <source>
        <dbReference type="Proteomes" id="UP000306113"/>
    </source>
</evidence>
<protein>
    <recommendedName>
        <fullName evidence="6">NnrU domain-containing protein</fullName>
    </recommendedName>
</protein>